<keyword evidence="2" id="KW-1185">Reference proteome</keyword>
<organism evidence="1 2">
    <name type="scientific">Sinocyclocheilus grahami</name>
    <name type="common">Dianchi golden-line fish</name>
    <name type="synonym">Barbus grahami</name>
    <dbReference type="NCBI Taxonomy" id="75366"/>
    <lineage>
        <taxon>Eukaryota</taxon>
        <taxon>Metazoa</taxon>
        <taxon>Chordata</taxon>
        <taxon>Craniata</taxon>
        <taxon>Vertebrata</taxon>
        <taxon>Euteleostomi</taxon>
        <taxon>Actinopterygii</taxon>
        <taxon>Neopterygii</taxon>
        <taxon>Teleostei</taxon>
        <taxon>Ostariophysi</taxon>
        <taxon>Cypriniformes</taxon>
        <taxon>Cyprinidae</taxon>
        <taxon>Cyprininae</taxon>
        <taxon>Sinocyclocheilus</taxon>
    </lineage>
</organism>
<evidence type="ECO:0000313" key="1">
    <source>
        <dbReference type="Ensembl" id="ENSSGRP00000003605.1"/>
    </source>
</evidence>
<dbReference type="InParanoid" id="A0A672K4J6"/>
<proteinExistence type="predicted"/>
<name>A0A672K4J6_SINGR</name>
<dbReference type="Ensembl" id="ENSSGRT00000003924.1">
    <property type="protein sequence ID" value="ENSSGRP00000003605.1"/>
    <property type="gene ID" value="ENSSGRG00000002252.1"/>
</dbReference>
<sequence>MHRIWPSSHSVTDILGIRSITEQQSNPSFPSTKLEEWRAINRSNFSPANSSLVNGVDKPHLEPEAKYTQLLMCMTTKFFVCVQYPRIKMYSY</sequence>
<evidence type="ECO:0000313" key="2">
    <source>
        <dbReference type="Proteomes" id="UP000472262"/>
    </source>
</evidence>
<reference evidence="1" key="2">
    <citation type="submission" date="2025-09" db="UniProtKB">
        <authorList>
            <consortium name="Ensembl"/>
        </authorList>
    </citation>
    <scope>IDENTIFICATION</scope>
</reference>
<dbReference type="AlphaFoldDB" id="A0A672K4J6"/>
<dbReference type="Proteomes" id="UP000472262">
    <property type="component" value="Unassembled WGS sequence"/>
</dbReference>
<reference evidence="1" key="1">
    <citation type="submission" date="2025-08" db="UniProtKB">
        <authorList>
            <consortium name="Ensembl"/>
        </authorList>
    </citation>
    <scope>IDENTIFICATION</scope>
</reference>
<accession>A0A672K4J6</accession>
<protein>
    <submittedName>
        <fullName evidence="1">Uncharacterized protein</fullName>
    </submittedName>
</protein>